<reference evidence="6" key="1">
    <citation type="submission" date="2011-05" db="EMBL/GenBank/DDBJ databases">
        <title>Complete sequence of Thermoanaerobacterium xylanolyticum LX-11.</title>
        <authorList>
            <consortium name="US DOE Joint Genome Institute"/>
            <person name="Lucas S."/>
            <person name="Han J."/>
            <person name="Lapidus A."/>
            <person name="Cheng J.-F."/>
            <person name="Goodwin L."/>
            <person name="Pitluck S."/>
            <person name="Peters L."/>
            <person name="Mikhailova N."/>
            <person name="Lu M."/>
            <person name="Han C."/>
            <person name="Tapia R."/>
            <person name="Land M."/>
            <person name="Hauser L."/>
            <person name="Kyrpides N."/>
            <person name="Ivanova N."/>
            <person name="Pagani I."/>
            <person name="Hemme C."/>
            <person name="Woyke T."/>
        </authorList>
    </citation>
    <scope>NUCLEOTIDE SEQUENCE</scope>
    <source>
        <strain evidence="6">LX-11</strain>
    </source>
</reference>
<dbReference type="InterPro" id="IPR011006">
    <property type="entry name" value="CheY-like_superfamily"/>
</dbReference>
<gene>
    <name evidence="6" type="ordered locus">Thexy_0997</name>
</gene>
<feature type="domain" description="Response regulatory" evidence="5">
    <location>
        <begin position="20"/>
        <end position="134"/>
    </location>
</feature>
<evidence type="ECO:0000313" key="6">
    <source>
        <dbReference type="EMBL" id="AEF17030.1"/>
    </source>
</evidence>
<dbReference type="GO" id="GO:0000160">
    <property type="term" value="P:phosphorelay signal transduction system"/>
    <property type="evidence" value="ECO:0007669"/>
    <property type="project" value="InterPro"/>
</dbReference>
<evidence type="ECO:0000256" key="1">
    <source>
        <dbReference type="ARBA" id="ARBA00018672"/>
    </source>
</evidence>
<dbReference type="Proteomes" id="UP000007239">
    <property type="component" value="Chromosome"/>
</dbReference>
<dbReference type="Pfam" id="PF00072">
    <property type="entry name" value="Response_reg"/>
    <property type="match status" value="1"/>
</dbReference>
<keyword evidence="2 4" id="KW-0597">Phosphoprotein</keyword>
<evidence type="ECO:0000256" key="3">
    <source>
        <dbReference type="ARBA" id="ARBA00024867"/>
    </source>
</evidence>
<dbReference type="EMBL" id="CP002739">
    <property type="protein sequence ID" value="AEF17030.1"/>
    <property type="molecule type" value="Genomic_DNA"/>
</dbReference>
<dbReference type="InterPro" id="IPR050595">
    <property type="entry name" value="Bact_response_regulator"/>
</dbReference>
<evidence type="ECO:0000313" key="7">
    <source>
        <dbReference type="Proteomes" id="UP000007239"/>
    </source>
</evidence>
<dbReference type="KEGG" id="txy:Thexy_0997"/>
<keyword evidence="7" id="KW-1185">Reference proteome</keyword>
<feature type="modified residue" description="4-aspartylphosphate" evidence="4">
    <location>
        <position position="69"/>
    </location>
</feature>
<dbReference type="SUPFAM" id="SSF52172">
    <property type="entry name" value="CheY-like"/>
    <property type="match status" value="1"/>
</dbReference>
<dbReference type="PROSITE" id="PS50110">
    <property type="entry name" value="RESPONSE_REGULATORY"/>
    <property type="match status" value="1"/>
</dbReference>
<organism evidence="6 7">
    <name type="scientific">Thermoanaerobacterium xylanolyticum (strain ATCC 49914 / DSM 7097 / LX-11)</name>
    <dbReference type="NCBI Taxonomy" id="858215"/>
    <lineage>
        <taxon>Bacteria</taxon>
        <taxon>Bacillati</taxon>
        <taxon>Bacillota</taxon>
        <taxon>Clostridia</taxon>
        <taxon>Thermoanaerobacterales</taxon>
        <taxon>Thermoanaerobacteraceae</taxon>
        <taxon>Thermoanaerobacterium</taxon>
    </lineage>
</organism>
<dbReference type="eggNOG" id="COG0745">
    <property type="taxonomic scope" value="Bacteria"/>
</dbReference>
<name>F6BJX3_THEXL</name>
<dbReference type="AlphaFoldDB" id="F6BJX3"/>
<proteinExistence type="predicted"/>
<comment type="function">
    <text evidence="3">May play the central regulatory role in sporulation. It may be an element of the effector pathway responsible for the activation of sporulation genes in response to nutritional stress. Spo0A may act in concert with spo0H (a sigma factor) to control the expression of some genes that are critical to the sporulation process.</text>
</comment>
<dbReference type="HOGENOM" id="CLU_000445_69_9_9"/>
<dbReference type="Gene3D" id="3.40.50.2300">
    <property type="match status" value="1"/>
</dbReference>
<dbReference type="STRING" id="858215.Thexy_0997"/>
<dbReference type="InterPro" id="IPR001789">
    <property type="entry name" value="Sig_transdc_resp-reg_receiver"/>
</dbReference>
<accession>F6BJX3</accession>
<dbReference type="SMART" id="SM00448">
    <property type="entry name" value="REC"/>
    <property type="match status" value="1"/>
</dbReference>
<evidence type="ECO:0000256" key="2">
    <source>
        <dbReference type="ARBA" id="ARBA00022553"/>
    </source>
</evidence>
<evidence type="ECO:0000259" key="5">
    <source>
        <dbReference type="PROSITE" id="PS50110"/>
    </source>
</evidence>
<dbReference type="PANTHER" id="PTHR44591">
    <property type="entry name" value="STRESS RESPONSE REGULATOR PROTEIN 1"/>
    <property type="match status" value="1"/>
</dbReference>
<dbReference type="PANTHER" id="PTHR44591:SF3">
    <property type="entry name" value="RESPONSE REGULATORY DOMAIN-CONTAINING PROTEIN"/>
    <property type="match status" value="1"/>
</dbReference>
<dbReference type="CDD" id="cd00156">
    <property type="entry name" value="REC"/>
    <property type="match status" value="1"/>
</dbReference>
<sequence>MINIADNCSDKKLQGEKKNNILFVDDEKIILSILTSRYKSKGYNVYSTDDGVKALEIINNNKIDLVVTDYYMKTMNGDELTKSIKKSHKEIKIILLTSQDSEDFVKKAFEIGADDYVSKPFSPMELDSRIKKLLSE</sequence>
<protein>
    <recommendedName>
        <fullName evidence="1">Stage 0 sporulation protein A homolog</fullName>
    </recommendedName>
</protein>
<evidence type="ECO:0000256" key="4">
    <source>
        <dbReference type="PROSITE-ProRule" id="PRU00169"/>
    </source>
</evidence>